<protein>
    <recommendedName>
        <fullName evidence="15">Deoxyribose-phosphate aldolase</fullName>
        <ecNumber evidence="5">4.1.2.4</ecNumber>
    </recommendedName>
    <alternativeName>
        <fullName evidence="11">2-deoxy-D-ribose 5-phosphate aldolase</fullName>
    </alternativeName>
    <alternativeName>
        <fullName evidence="10">Phosphodeoxyriboaldolase</fullName>
    </alternativeName>
</protein>
<sequence length="322" mass="35026">NILMAHNPGIALDLEWVERSVVDLPAVNRRAATLLTRRTVKKSWQAAWLLRAVTCIDLTTLSGDDTSSNVERLCFKAKNPIRQDLLDAMGMGDYDLTVGAVCVYSARVKEALDALKRAGGNNIPVASVATGFPAGQVPFETRLKEISMAVKLGATEIDIVISRELALTGKWKQVYDEVKACKAACGEGVHLKTILGTGDLGTLTNVYKASLVSMMAGSDFIKTSTGKEGVNATLPVGLTMVRAIREYYHKTGFKVGFKPAGGIRTAKDSCAWLALMKEELGDEWLRSDLFRIGASSLLTDIERQIYHFVTSRYAAAHQLPMA</sequence>
<dbReference type="Proteomes" id="UP000007875">
    <property type="component" value="Unassembled WGS sequence"/>
</dbReference>
<keyword evidence="18" id="KW-1185">Reference proteome</keyword>
<evidence type="ECO:0000256" key="16">
    <source>
        <dbReference type="PIRSR" id="PIRSR001357-50"/>
    </source>
</evidence>
<evidence type="ECO:0000256" key="8">
    <source>
        <dbReference type="ARBA" id="ARBA00023242"/>
    </source>
</evidence>
<dbReference type="SMART" id="SM01133">
    <property type="entry name" value="DeoC"/>
    <property type="match status" value="1"/>
</dbReference>
<dbReference type="PIRSF" id="PIRSF001357">
    <property type="entry name" value="DeoC"/>
    <property type="match status" value="1"/>
</dbReference>
<dbReference type="Ensembl" id="ENSCSAVT00000020192.1">
    <property type="protein sequence ID" value="ENSCSAVP00000019978.1"/>
    <property type="gene ID" value="ENSCSAVG00000011719.1"/>
</dbReference>
<dbReference type="InterPro" id="IPR011343">
    <property type="entry name" value="DeoC"/>
</dbReference>
<organism evidence="17 18">
    <name type="scientific">Ciona savignyi</name>
    <name type="common">Pacific transparent sea squirt</name>
    <dbReference type="NCBI Taxonomy" id="51511"/>
    <lineage>
        <taxon>Eukaryota</taxon>
        <taxon>Metazoa</taxon>
        <taxon>Chordata</taxon>
        <taxon>Tunicata</taxon>
        <taxon>Ascidiacea</taxon>
        <taxon>Phlebobranchia</taxon>
        <taxon>Cionidae</taxon>
        <taxon>Ciona</taxon>
    </lineage>
</organism>
<dbReference type="UniPathway" id="UPA00002">
    <property type="reaction ID" value="UER00468"/>
</dbReference>
<accession>H2ZQW2</accession>
<evidence type="ECO:0000256" key="15">
    <source>
        <dbReference type="ARBA" id="ARBA00068105"/>
    </source>
</evidence>
<evidence type="ECO:0000256" key="10">
    <source>
        <dbReference type="ARBA" id="ARBA00031814"/>
    </source>
</evidence>
<reference evidence="18" key="1">
    <citation type="submission" date="2003-08" db="EMBL/GenBank/DDBJ databases">
        <authorList>
            <person name="Birren B."/>
            <person name="Nusbaum C."/>
            <person name="Abebe A."/>
            <person name="Abouelleil A."/>
            <person name="Adekoya E."/>
            <person name="Ait-zahra M."/>
            <person name="Allen N."/>
            <person name="Allen T."/>
            <person name="An P."/>
            <person name="Anderson M."/>
            <person name="Anderson S."/>
            <person name="Arachchi H."/>
            <person name="Armbruster J."/>
            <person name="Bachantsang P."/>
            <person name="Baldwin J."/>
            <person name="Barry A."/>
            <person name="Bayul T."/>
            <person name="Blitshsteyn B."/>
            <person name="Bloom T."/>
            <person name="Blye J."/>
            <person name="Boguslavskiy L."/>
            <person name="Borowsky M."/>
            <person name="Boukhgalter B."/>
            <person name="Brunache A."/>
            <person name="Butler J."/>
            <person name="Calixte N."/>
            <person name="Calvo S."/>
            <person name="Camarata J."/>
            <person name="Campo K."/>
            <person name="Chang J."/>
            <person name="Cheshatsang Y."/>
            <person name="Citroen M."/>
            <person name="Collymore A."/>
            <person name="Considine T."/>
            <person name="Cook A."/>
            <person name="Cooke P."/>
            <person name="Corum B."/>
            <person name="Cuomo C."/>
            <person name="David R."/>
            <person name="Dawoe T."/>
            <person name="Degray S."/>
            <person name="Dodge S."/>
            <person name="Dooley K."/>
            <person name="Dorje P."/>
            <person name="Dorjee K."/>
            <person name="Dorris L."/>
            <person name="Duffey N."/>
            <person name="Dupes A."/>
            <person name="Elkins T."/>
            <person name="Engels R."/>
            <person name="Erickson J."/>
            <person name="Farina A."/>
            <person name="Faro S."/>
            <person name="Ferreira P."/>
            <person name="Fischer H."/>
            <person name="Fitzgerald M."/>
            <person name="Foley K."/>
            <person name="Gage D."/>
            <person name="Galagan J."/>
            <person name="Gearin G."/>
            <person name="Gnerre S."/>
            <person name="Gnirke A."/>
            <person name="Goyette A."/>
            <person name="Graham J."/>
            <person name="Grandbois E."/>
            <person name="Gyaltsen K."/>
            <person name="Hafez N."/>
            <person name="Hagopian D."/>
            <person name="Hagos B."/>
            <person name="Hall J."/>
            <person name="Hatcher B."/>
            <person name="Heller A."/>
            <person name="Higgins H."/>
            <person name="Honan T."/>
            <person name="Horn A."/>
            <person name="Houde N."/>
            <person name="Hughes L."/>
            <person name="Hulme W."/>
            <person name="Husby E."/>
            <person name="Iliev I."/>
            <person name="Jaffe D."/>
            <person name="Jones C."/>
            <person name="Kamal M."/>
            <person name="Kamat A."/>
            <person name="Kamvysselis M."/>
            <person name="Karlsson E."/>
            <person name="Kells C."/>
            <person name="Kieu A."/>
            <person name="Kisner P."/>
            <person name="Kodira C."/>
            <person name="Kulbokas E."/>
            <person name="Labutti K."/>
            <person name="Lama D."/>
            <person name="Landers T."/>
            <person name="Leger J."/>
            <person name="Levine S."/>
            <person name="Lewis D."/>
            <person name="Lewis T."/>
            <person name="Lindblad-toh K."/>
            <person name="Liu X."/>
            <person name="Lokyitsang T."/>
            <person name="Lokyitsang Y."/>
            <person name="Lucien O."/>
            <person name="Lui A."/>
            <person name="Ma L.J."/>
            <person name="Mabbitt R."/>
            <person name="Macdonald J."/>
            <person name="Maclean C."/>
            <person name="Major J."/>
            <person name="Manning J."/>
            <person name="Marabella R."/>
            <person name="Maru K."/>
            <person name="Matthews C."/>
            <person name="Mauceli E."/>
            <person name="Mccarthy M."/>
            <person name="Mcdonough S."/>
            <person name="Mcghee T."/>
            <person name="Meldrim J."/>
            <person name="Meneus L."/>
            <person name="Mesirov J."/>
            <person name="Mihalev A."/>
            <person name="Mihova T."/>
            <person name="Mikkelsen T."/>
            <person name="Mlenga V."/>
            <person name="Moru K."/>
            <person name="Mozes J."/>
            <person name="Mulrain L."/>
            <person name="Munson G."/>
            <person name="Naylor J."/>
            <person name="Newes C."/>
            <person name="Nguyen C."/>
            <person name="Nguyen N."/>
            <person name="Nguyen T."/>
            <person name="Nicol R."/>
            <person name="Nielsen C."/>
            <person name="Nizzari M."/>
            <person name="Norbu C."/>
            <person name="Norbu N."/>
            <person name="O'donnell P."/>
            <person name="Okoawo O."/>
            <person name="O'leary S."/>
            <person name="Omotosho B."/>
            <person name="O'neill K."/>
            <person name="Osman S."/>
            <person name="Parker S."/>
            <person name="Perrin D."/>
            <person name="Phunkhang P."/>
            <person name="Piqani B."/>
            <person name="Purcell S."/>
            <person name="Rachupka T."/>
            <person name="Ramasamy U."/>
            <person name="Rameau R."/>
            <person name="Ray V."/>
            <person name="Raymond C."/>
            <person name="Retta R."/>
            <person name="Richardson S."/>
            <person name="Rise C."/>
            <person name="Rodriguez J."/>
            <person name="Rogers J."/>
            <person name="Rogov P."/>
            <person name="Rutman M."/>
            <person name="Schupbach R."/>
            <person name="Seaman C."/>
            <person name="Settipalli S."/>
            <person name="Sharpe T."/>
            <person name="Sheridan J."/>
            <person name="Sherpa N."/>
            <person name="Shi J."/>
            <person name="Smirnov S."/>
            <person name="Smith C."/>
            <person name="Sougnez C."/>
            <person name="Spencer B."/>
            <person name="Stalker J."/>
            <person name="Stange-thomann N."/>
            <person name="Stavropoulos S."/>
            <person name="Stetson K."/>
            <person name="Stone C."/>
            <person name="Stone S."/>
            <person name="Stubbs M."/>
            <person name="Talamas J."/>
            <person name="Tchuinga P."/>
            <person name="Tenzing P."/>
            <person name="Tesfaye S."/>
            <person name="Theodore J."/>
            <person name="Thoulutsang Y."/>
            <person name="Topham K."/>
            <person name="Towey S."/>
            <person name="Tsamla T."/>
            <person name="Tsomo N."/>
            <person name="Vallee D."/>
            <person name="Vassiliev H."/>
            <person name="Venkataraman V."/>
            <person name="Vinson J."/>
            <person name="Vo A."/>
            <person name="Wade C."/>
            <person name="Wang S."/>
            <person name="Wangchuk T."/>
            <person name="Wangdi T."/>
            <person name="Whittaker C."/>
            <person name="Wilkinson J."/>
            <person name="Wu Y."/>
            <person name="Wyman D."/>
            <person name="Yadav S."/>
            <person name="Yang S."/>
            <person name="Yang X."/>
            <person name="Yeager S."/>
            <person name="Yee E."/>
            <person name="Young G."/>
            <person name="Zainoun J."/>
            <person name="Zembeck L."/>
            <person name="Zimmer A."/>
            <person name="Zody M."/>
            <person name="Lander E."/>
        </authorList>
    </citation>
    <scope>NUCLEOTIDE SEQUENCE [LARGE SCALE GENOMIC DNA]</scope>
</reference>
<evidence type="ECO:0000256" key="1">
    <source>
        <dbReference type="ARBA" id="ARBA00004123"/>
    </source>
</evidence>
<dbReference type="HOGENOM" id="CLU_053595_3_0_1"/>
<evidence type="ECO:0000256" key="14">
    <source>
        <dbReference type="ARBA" id="ARBA00061866"/>
    </source>
</evidence>
<evidence type="ECO:0000256" key="6">
    <source>
        <dbReference type="ARBA" id="ARBA00022490"/>
    </source>
</evidence>
<evidence type="ECO:0000256" key="12">
    <source>
        <dbReference type="ARBA" id="ARBA00048791"/>
    </source>
</evidence>
<dbReference type="Gene3D" id="3.20.20.70">
    <property type="entry name" value="Aldolase class I"/>
    <property type="match status" value="1"/>
</dbReference>
<dbReference type="InterPro" id="IPR013785">
    <property type="entry name" value="Aldolase_TIM"/>
</dbReference>
<keyword evidence="9 16" id="KW-0704">Schiff base</keyword>
<dbReference type="FunFam" id="3.20.20.70:FF:000103">
    <property type="entry name" value="Putative deoxyribose-phosphate aldolase"/>
    <property type="match status" value="1"/>
</dbReference>
<reference evidence="17" key="3">
    <citation type="submission" date="2025-09" db="UniProtKB">
        <authorList>
            <consortium name="Ensembl"/>
        </authorList>
    </citation>
    <scope>IDENTIFICATION</scope>
</reference>
<name>H2ZQW2_CIOSA</name>
<comment type="pathway">
    <text evidence="3">Carbohydrate degradation; 2-deoxy-D-ribose 1-phosphate degradation; D-glyceraldehyde 3-phosphate and acetaldehyde from 2-deoxy-alpha-D-ribose 1-phosphate: step 2/2.</text>
</comment>
<dbReference type="GO" id="GO:0046386">
    <property type="term" value="P:deoxyribose phosphate catabolic process"/>
    <property type="evidence" value="ECO:0007669"/>
    <property type="project" value="UniProtKB-UniPathway"/>
</dbReference>
<keyword evidence="8" id="KW-0539">Nucleus</keyword>
<evidence type="ECO:0000256" key="4">
    <source>
        <dbReference type="ARBA" id="ARBA00009473"/>
    </source>
</evidence>
<keyword evidence="6" id="KW-0963">Cytoplasm</keyword>
<evidence type="ECO:0000256" key="9">
    <source>
        <dbReference type="ARBA" id="ARBA00023270"/>
    </source>
</evidence>
<evidence type="ECO:0000256" key="2">
    <source>
        <dbReference type="ARBA" id="ARBA00004463"/>
    </source>
</evidence>
<dbReference type="InParanoid" id="H2ZQW2"/>
<reference evidence="17" key="2">
    <citation type="submission" date="2025-08" db="UniProtKB">
        <authorList>
            <consortium name="Ensembl"/>
        </authorList>
    </citation>
    <scope>IDENTIFICATION</scope>
</reference>
<comment type="catalytic activity">
    <reaction evidence="12">
        <text>2-deoxy-D-ribose 5-phosphate = D-glyceraldehyde 3-phosphate + acetaldehyde</text>
        <dbReference type="Rhea" id="RHEA:12821"/>
        <dbReference type="ChEBI" id="CHEBI:15343"/>
        <dbReference type="ChEBI" id="CHEBI:59776"/>
        <dbReference type="ChEBI" id="CHEBI:62877"/>
        <dbReference type="EC" id="4.1.2.4"/>
    </reaction>
</comment>
<comment type="function">
    <text evidence="13">Catalyzes a reversible aldol reaction between acetaldehyde and D-glyceraldehyde 3-phosphate to generate 2-deoxy-D-ribose 5-phosphate. Participates in stress granule (SG) assembly. May allow ATP production from extracellular deoxyinosine in conditions of energy deprivation.</text>
</comment>
<evidence type="ECO:0000256" key="11">
    <source>
        <dbReference type="ARBA" id="ARBA00032755"/>
    </source>
</evidence>
<dbReference type="InterPro" id="IPR002915">
    <property type="entry name" value="DeoC/FbaB/LacD_aldolase"/>
</dbReference>
<dbReference type="NCBIfam" id="TIGR00126">
    <property type="entry name" value="deoC"/>
    <property type="match status" value="1"/>
</dbReference>
<dbReference type="AlphaFoldDB" id="H2ZQW2"/>
<feature type="active site" description="Proton donor/acceptor" evidence="16">
    <location>
        <position position="258"/>
    </location>
</feature>
<evidence type="ECO:0000256" key="5">
    <source>
        <dbReference type="ARBA" id="ARBA00012515"/>
    </source>
</evidence>
<dbReference type="GO" id="GO:0016052">
    <property type="term" value="P:carbohydrate catabolic process"/>
    <property type="evidence" value="ECO:0007669"/>
    <property type="project" value="TreeGrafter"/>
</dbReference>
<dbReference type="GO" id="GO:0005737">
    <property type="term" value="C:cytoplasm"/>
    <property type="evidence" value="ECO:0007669"/>
    <property type="project" value="InterPro"/>
</dbReference>
<proteinExistence type="inferred from homology"/>
<dbReference type="SUPFAM" id="SSF51569">
    <property type="entry name" value="Aldolase"/>
    <property type="match status" value="1"/>
</dbReference>
<evidence type="ECO:0000313" key="18">
    <source>
        <dbReference type="Proteomes" id="UP000007875"/>
    </source>
</evidence>
<evidence type="ECO:0000256" key="7">
    <source>
        <dbReference type="ARBA" id="ARBA00023239"/>
    </source>
</evidence>
<dbReference type="EC" id="4.1.2.4" evidence="5"/>
<evidence type="ECO:0000256" key="3">
    <source>
        <dbReference type="ARBA" id="ARBA00004816"/>
    </source>
</evidence>
<dbReference type="PANTHER" id="PTHR10889">
    <property type="entry name" value="DEOXYRIBOSE-PHOSPHATE ALDOLASE"/>
    <property type="match status" value="1"/>
</dbReference>
<dbReference type="Pfam" id="PF01791">
    <property type="entry name" value="DeoC"/>
    <property type="match status" value="1"/>
</dbReference>
<evidence type="ECO:0000256" key="13">
    <source>
        <dbReference type="ARBA" id="ARBA00054733"/>
    </source>
</evidence>
<evidence type="ECO:0000313" key="17">
    <source>
        <dbReference type="Ensembl" id="ENSCSAVP00000019978.1"/>
    </source>
</evidence>
<dbReference type="OMA" id="RYSGPDY"/>
<dbReference type="GO" id="GO:0009264">
    <property type="term" value="P:deoxyribonucleotide catabolic process"/>
    <property type="evidence" value="ECO:0007669"/>
    <property type="project" value="InterPro"/>
</dbReference>
<comment type="subcellular location">
    <subcellularLocation>
        <location evidence="2">Cytoplasmic granule</location>
    </subcellularLocation>
    <subcellularLocation>
        <location evidence="1">Nucleus</location>
    </subcellularLocation>
</comment>
<comment type="subunit">
    <text evidence="14">Interacts with YBX1.</text>
</comment>
<dbReference type="FunCoup" id="H2ZQW2">
    <property type="interactions" value="353"/>
</dbReference>
<dbReference type="GeneTree" id="ENSGT00390000007878"/>
<comment type="similarity">
    <text evidence="4">Belongs to the DeoC/FbaB aldolase family. DeoC type 2 subfamily.</text>
</comment>
<dbReference type="CDD" id="cd00959">
    <property type="entry name" value="DeoC"/>
    <property type="match status" value="1"/>
</dbReference>
<dbReference type="STRING" id="51511.ENSCSAVP00000019978"/>
<dbReference type="GO" id="GO:0005634">
    <property type="term" value="C:nucleus"/>
    <property type="evidence" value="ECO:0007669"/>
    <property type="project" value="UniProtKB-SubCell"/>
</dbReference>
<dbReference type="PANTHER" id="PTHR10889:SF3">
    <property type="entry name" value="DEOXYRIBOSE-PHOSPHATE ALDOLASE"/>
    <property type="match status" value="1"/>
</dbReference>
<dbReference type="GO" id="GO:0004139">
    <property type="term" value="F:deoxyribose-phosphate aldolase activity"/>
    <property type="evidence" value="ECO:0007669"/>
    <property type="project" value="UniProtKB-EC"/>
</dbReference>
<keyword evidence="7" id="KW-0456">Lyase</keyword>
<feature type="active site" description="Schiff-base intermediate with acetaldehyde" evidence="16">
    <location>
        <position position="222"/>
    </location>
</feature>
<dbReference type="eggNOG" id="KOG3981">
    <property type="taxonomic scope" value="Eukaryota"/>
</dbReference>